<comment type="subcellular location">
    <subcellularLocation>
        <location evidence="1">Membrane</location>
        <topology evidence="1">Multi-pass membrane protein</topology>
    </subcellularLocation>
</comment>
<keyword evidence="9" id="KW-1185">Reference proteome</keyword>
<dbReference type="InterPro" id="IPR049326">
    <property type="entry name" value="Rhodopsin_dom_fungi"/>
</dbReference>
<dbReference type="OrthoDB" id="4362652at2759"/>
<dbReference type="PANTHER" id="PTHR33048:SF8">
    <property type="entry name" value="INTEGRAL MEMBRANE PROTEIN-RELATED"/>
    <property type="match status" value="1"/>
</dbReference>
<sequence length="191" mass="21246">MYTGKLAAFEKKIFELHSAFGDFGACVAVSIAATHGLGKSDETCTDDSLKKVQQGLYGMEIFHTLTIGLAKLSLIALFSLLLSPTQMRKMIIATATFLVLWTLAMVVATTVQCSPPDVWDLAHGSCINTAALWRYFGATNILIETLMFATLIVFVARLHMKKWTRVMGYCRNRRPAQLHRSFQFSRLFSAA</sequence>
<keyword evidence="4 6" id="KW-0472">Membrane</keyword>
<organism evidence="8 9">
    <name type="scientific">Penicillium angulare</name>
    <dbReference type="NCBI Taxonomy" id="116970"/>
    <lineage>
        <taxon>Eukaryota</taxon>
        <taxon>Fungi</taxon>
        <taxon>Dikarya</taxon>
        <taxon>Ascomycota</taxon>
        <taxon>Pezizomycotina</taxon>
        <taxon>Eurotiomycetes</taxon>
        <taxon>Eurotiomycetidae</taxon>
        <taxon>Eurotiales</taxon>
        <taxon>Aspergillaceae</taxon>
        <taxon>Penicillium</taxon>
    </lineage>
</organism>
<feature type="domain" description="Rhodopsin" evidence="7">
    <location>
        <begin position="24"/>
        <end position="166"/>
    </location>
</feature>
<dbReference type="AlphaFoldDB" id="A0A9W9F3X3"/>
<accession>A0A9W9F3X3</accession>
<reference evidence="8" key="2">
    <citation type="journal article" date="2023" name="IMA Fungus">
        <title>Comparative genomic study of the Penicillium genus elucidates a diverse pangenome and 15 lateral gene transfer events.</title>
        <authorList>
            <person name="Petersen C."/>
            <person name="Sorensen T."/>
            <person name="Nielsen M.R."/>
            <person name="Sondergaard T.E."/>
            <person name="Sorensen J.L."/>
            <person name="Fitzpatrick D.A."/>
            <person name="Frisvad J.C."/>
            <person name="Nielsen K.L."/>
        </authorList>
    </citation>
    <scope>NUCLEOTIDE SEQUENCE</scope>
    <source>
        <strain evidence="8">IBT 30069</strain>
    </source>
</reference>
<dbReference type="Proteomes" id="UP001149165">
    <property type="component" value="Unassembled WGS sequence"/>
</dbReference>
<evidence type="ECO:0000256" key="5">
    <source>
        <dbReference type="ARBA" id="ARBA00038359"/>
    </source>
</evidence>
<evidence type="ECO:0000256" key="4">
    <source>
        <dbReference type="ARBA" id="ARBA00023136"/>
    </source>
</evidence>
<dbReference type="PANTHER" id="PTHR33048">
    <property type="entry name" value="PTH11-LIKE INTEGRAL MEMBRANE PROTEIN (AFU_ORTHOLOGUE AFUA_5G11245)"/>
    <property type="match status" value="1"/>
</dbReference>
<keyword evidence="3 6" id="KW-1133">Transmembrane helix</keyword>
<evidence type="ECO:0000256" key="1">
    <source>
        <dbReference type="ARBA" id="ARBA00004141"/>
    </source>
</evidence>
<evidence type="ECO:0000259" key="7">
    <source>
        <dbReference type="Pfam" id="PF20684"/>
    </source>
</evidence>
<comment type="caution">
    <text evidence="8">The sequence shown here is derived from an EMBL/GenBank/DDBJ whole genome shotgun (WGS) entry which is preliminary data.</text>
</comment>
<proteinExistence type="inferred from homology"/>
<name>A0A9W9F3X3_9EURO</name>
<evidence type="ECO:0000313" key="9">
    <source>
        <dbReference type="Proteomes" id="UP001149165"/>
    </source>
</evidence>
<dbReference type="EMBL" id="JAPQKH010000006">
    <property type="protein sequence ID" value="KAJ5093040.1"/>
    <property type="molecule type" value="Genomic_DNA"/>
</dbReference>
<feature type="transmembrane region" description="Helical" evidence="6">
    <location>
        <begin position="61"/>
        <end position="83"/>
    </location>
</feature>
<feature type="transmembrane region" description="Helical" evidence="6">
    <location>
        <begin position="90"/>
        <end position="112"/>
    </location>
</feature>
<dbReference type="GO" id="GO:0016020">
    <property type="term" value="C:membrane"/>
    <property type="evidence" value="ECO:0007669"/>
    <property type="project" value="UniProtKB-SubCell"/>
</dbReference>
<dbReference type="InterPro" id="IPR052337">
    <property type="entry name" value="SAT4-like"/>
</dbReference>
<protein>
    <recommendedName>
        <fullName evidence="7">Rhodopsin domain-containing protein</fullName>
    </recommendedName>
</protein>
<dbReference type="Pfam" id="PF20684">
    <property type="entry name" value="Fung_rhodopsin"/>
    <property type="match status" value="1"/>
</dbReference>
<evidence type="ECO:0000256" key="3">
    <source>
        <dbReference type="ARBA" id="ARBA00022989"/>
    </source>
</evidence>
<evidence type="ECO:0000256" key="6">
    <source>
        <dbReference type="SAM" id="Phobius"/>
    </source>
</evidence>
<keyword evidence="2 6" id="KW-0812">Transmembrane</keyword>
<gene>
    <name evidence="8" type="ORF">N7456_008901</name>
</gene>
<evidence type="ECO:0000313" key="8">
    <source>
        <dbReference type="EMBL" id="KAJ5093040.1"/>
    </source>
</evidence>
<feature type="transmembrane region" description="Helical" evidence="6">
    <location>
        <begin position="132"/>
        <end position="156"/>
    </location>
</feature>
<comment type="similarity">
    <text evidence="5">Belongs to the SAT4 family.</text>
</comment>
<reference evidence="8" key="1">
    <citation type="submission" date="2022-11" db="EMBL/GenBank/DDBJ databases">
        <authorList>
            <person name="Petersen C."/>
        </authorList>
    </citation>
    <scope>NUCLEOTIDE SEQUENCE</scope>
    <source>
        <strain evidence="8">IBT 30069</strain>
    </source>
</reference>
<evidence type="ECO:0000256" key="2">
    <source>
        <dbReference type="ARBA" id="ARBA00022692"/>
    </source>
</evidence>